<keyword evidence="9" id="KW-1185">Reference proteome</keyword>
<dbReference type="Gene3D" id="1.20.1250.20">
    <property type="entry name" value="MFS general substrate transporter like domains"/>
    <property type="match status" value="1"/>
</dbReference>
<feature type="transmembrane region" description="Helical" evidence="7">
    <location>
        <begin position="100"/>
        <end position="119"/>
    </location>
</feature>
<comment type="subcellular location">
    <subcellularLocation>
        <location evidence="1">Membrane</location>
        <topology evidence="1">Multi-pass membrane protein</topology>
    </subcellularLocation>
</comment>
<organism evidence="8 9">
    <name type="scientific">Fraxinus pennsylvanica</name>
    <dbReference type="NCBI Taxonomy" id="56036"/>
    <lineage>
        <taxon>Eukaryota</taxon>
        <taxon>Viridiplantae</taxon>
        <taxon>Streptophyta</taxon>
        <taxon>Embryophyta</taxon>
        <taxon>Tracheophyta</taxon>
        <taxon>Spermatophyta</taxon>
        <taxon>Magnoliopsida</taxon>
        <taxon>eudicotyledons</taxon>
        <taxon>Gunneridae</taxon>
        <taxon>Pentapetalae</taxon>
        <taxon>asterids</taxon>
        <taxon>lamiids</taxon>
        <taxon>Lamiales</taxon>
        <taxon>Oleaceae</taxon>
        <taxon>Oleeae</taxon>
        <taxon>Fraxinus</taxon>
    </lineage>
</organism>
<reference evidence="8" key="1">
    <citation type="submission" date="2023-05" db="EMBL/GenBank/DDBJ databases">
        <authorList>
            <person name="Huff M."/>
        </authorList>
    </citation>
    <scope>NUCLEOTIDE SEQUENCE</scope>
</reference>
<evidence type="ECO:0000256" key="1">
    <source>
        <dbReference type="ARBA" id="ARBA00004141"/>
    </source>
</evidence>
<feature type="transmembrane region" description="Helical" evidence="7">
    <location>
        <begin position="73"/>
        <end position="94"/>
    </location>
</feature>
<dbReference type="PANTHER" id="PTHR11654">
    <property type="entry name" value="OLIGOPEPTIDE TRANSPORTER-RELATED"/>
    <property type="match status" value="1"/>
</dbReference>
<evidence type="ECO:0000313" key="8">
    <source>
        <dbReference type="EMBL" id="CAI9767549.1"/>
    </source>
</evidence>
<dbReference type="EMBL" id="OU503044">
    <property type="protein sequence ID" value="CAI9767549.1"/>
    <property type="molecule type" value="Genomic_DNA"/>
</dbReference>
<dbReference type="GO" id="GO:0016020">
    <property type="term" value="C:membrane"/>
    <property type="evidence" value="ECO:0007669"/>
    <property type="project" value="UniProtKB-SubCell"/>
</dbReference>
<protein>
    <submittedName>
        <fullName evidence="8">Uncharacterized protein</fullName>
    </submittedName>
</protein>
<evidence type="ECO:0000313" key="9">
    <source>
        <dbReference type="Proteomes" id="UP000834106"/>
    </source>
</evidence>
<evidence type="ECO:0000256" key="5">
    <source>
        <dbReference type="ARBA" id="ARBA00023136"/>
    </source>
</evidence>
<evidence type="ECO:0000256" key="6">
    <source>
        <dbReference type="ARBA" id="ARBA00044504"/>
    </source>
</evidence>
<keyword evidence="4 7" id="KW-1133">Transmembrane helix</keyword>
<dbReference type="Pfam" id="PF00854">
    <property type="entry name" value="PTR2"/>
    <property type="match status" value="1"/>
</dbReference>
<dbReference type="Proteomes" id="UP000834106">
    <property type="component" value="Chromosome 9"/>
</dbReference>
<evidence type="ECO:0000256" key="4">
    <source>
        <dbReference type="ARBA" id="ARBA00022989"/>
    </source>
</evidence>
<dbReference type="GO" id="GO:0022857">
    <property type="term" value="F:transmembrane transporter activity"/>
    <property type="evidence" value="ECO:0007669"/>
    <property type="project" value="InterPro"/>
</dbReference>
<proteinExistence type="inferred from homology"/>
<comment type="similarity">
    <text evidence="2">Belongs to the major facilitator superfamily. Proton-dependent oligopeptide transporter (POT/PTR) (TC 2.A.17) family.</text>
</comment>
<comment type="similarity">
    <text evidence="6">Belongs to the major facilitator superfamily. Phosphate:H(+) symporter (TC 2.A.1.9) family.</text>
</comment>
<keyword evidence="5 7" id="KW-0472">Membrane</keyword>
<evidence type="ECO:0000256" key="7">
    <source>
        <dbReference type="SAM" id="Phobius"/>
    </source>
</evidence>
<evidence type="ECO:0000256" key="3">
    <source>
        <dbReference type="ARBA" id="ARBA00022692"/>
    </source>
</evidence>
<dbReference type="InterPro" id="IPR000109">
    <property type="entry name" value="POT_fam"/>
</dbReference>
<dbReference type="AlphaFoldDB" id="A0AAD1ZDZ5"/>
<gene>
    <name evidence="8" type="ORF">FPE_LOCUS14979</name>
</gene>
<keyword evidence="3 7" id="KW-0812">Transmembrane</keyword>
<evidence type="ECO:0000256" key="2">
    <source>
        <dbReference type="ARBA" id="ARBA00005982"/>
    </source>
</evidence>
<sequence>MTTINWTVSYSISNVRFIHAGMRRRFMKWPSSLPCSYFLWELEDQALFTKIGADQFDDDHLEERKQKISFFDLWNFSLCRGALLGVTFIVYVQDYVNCDVAYLTLSIKMGIATTIFYIGKPFY</sequence>
<name>A0AAD1ZDZ5_9LAMI</name>
<accession>A0AAD1ZDZ5</accession>
<dbReference type="InterPro" id="IPR036259">
    <property type="entry name" value="MFS_trans_sf"/>
</dbReference>